<gene>
    <name evidence="1" type="ORF">AN619_10040</name>
</gene>
<dbReference type="Proteomes" id="UP000070456">
    <property type="component" value="Unassembled WGS sequence"/>
</dbReference>
<sequence length="169" mass="20188">MKKFCLIIAFVLWVIIFGMSMDVERLYPGEDQSVNVYLKAREDEAYFLRIKKEIGEILERQRRSVLQKKVNDYMAYISKGYHDDKTRDYHALREELAKDFKQHPYETLAYQIHLYYPTAEGVWVRIAKNYSVQKNSLESMKGKEIEDLLFVMEKGRWKIKTVKKMSSLI</sequence>
<dbReference type="OrthoDB" id="1953117at2"/>
<proteinExistence type="predicted"/>
<reference evidence="1 2" key="1">
    <citation type="submission" date="2015-12" db="EMBL/GenBank/DDBJ databases">
        <title>Draft genome sequence of the thermoanaerobe Thermotalea metallivorans, an isolate from the runoff channel of the Great Artesian Basin, Australia.</title>
        <authorList>
            <person name="Patel B.K."/>
        </authorList>
    </citation>
    <scope>NUCLEOTIDE SEQUENCE [LARGE SCALE GENOMIC DNA]</scope>
    <source>
        <strain evidence="1 2">B2-1</strain>
    </source>
</reference>
<keyword evidence="2" id="KW-1185">Reference proteome</keyword>
<dbReference type="RefSeq" id="WP_068555374.1">
    <property type="nucleotide sequence ID" value="NZ_LOEE01000027.1"/>
</dbReference>
<evidence type="ECO:0000313" key="2">
    <source>
        <dbReference type="Proteomes" id="UP000070456"/>
    </source>
</evidence>
<dbReference type="STRING" id="520762.AN619_10040"/>
<accession>A0A140L7E8</accession>
<comment type="caution">
    <text evidence="1">The sequence shown here is derived from an EMBL/GenBank/DDBJ whole genome shotgun (WGS) entry which is preliminary data.</text>
</comment>
<dbReference type="AlphaFoldDB" id="A0A140L7E8"/>
<dbReference type="EMBL" id="LOEE01000027">
    <property type="protein sequence ID" value="KXG76473.1"/>
    <property type="molecule type" value="Genomic_DNA"/>
</dbReference>
<protein>
    <recommendedName>
        <fullName evidence="3">DUF4829 domain-containing protein</fullName>
    </recommendedName>
</protein>
<name>A0A140L7E8_9FIRM</name>
<evidence type="ECO:0000313" key="1">
    <source>
        <dbReference type="EMBL" id="KXG76473.1"/>
    </source>
</evidence>
<organism evidence="1 2">
    <name type="scientific">Thermotalea metallivorans</name>
    <dbReference type="NCBI Taxonomy" id="520762"/>
    <lineage>
        <taxon>Bacteria</taxon>
        <taxon>Bacillati</taxon>
        <taxon>Bacillota</taxon>
        <taxon>Clostridia</taxon>
        <taxon>Peptostreptococcales</taxon>
        <taxon>Thermotaleaceae</taxon>
        <taxon>Thermotalea</taxon>
    </lineage>
</organism>
<evidence type="ECO:0008006" key="3">
    <source>
        <dbReference type="Google" id="ProtNLM"/>
    </source>
</evidence>